<keyword evidence="3" id="KW-1185">Reference proteome</keyword>
<gene>
    <name evidence="2" type="ORF">CCAP1982_LOCUS702</name>
</gene>
<accession>A0A811U087</accession>
<evidence type="ECO:0000256" key="1">
    <source>
        <dbReference type="SAM" id="Phobius"/>
    </source>
</evidence>
<proteinExistence type="predicted"/>
<evidence type="ECO:0000313" key="2">
    <source>
        <dbReference type="EMBL" id="CAD6991798.1"/>
    </source>
</evidence>
<sequence>MWSLGWKSGGGAQRPFLRWLEMVQIDHSAVVSGIDSALWTSKIDRAECATPTYYYNGHCYDECPPHTFALVSDSTTAPDSPTLNDNAISKVIDDDALQSIDRRRDAVHLYADTSRPLEPMQLRRCESSGNRNAFYRTQVQTIDSVEPMQESSIVYLMLIVVPTVTIIIVSSLLKDGDAAEEGTNDERMRGTGAVAIREYHDDEESPCLVSESAADDATNELIYLKPTIIEAVD</sequence>
<dbReference type="AlphaFoldDB" id="A0A811U087"/>
<reference evidence="2" key="1">
    <citation type="submission" date="2020-11" db="EMBL/GenBank/DDBJ databases">
        <authorList>
            <person name="Whitehead M."/>
        </authorList>
    </citation>
    <scope>NUCLEOTIDE SEQUENCE</scope>
    <source>
        <strain evidence="2">EGII</strain>
    </source>
</reference>
<name>A0A811U087_CERCA</name>
<keyword evidence="1" id="KW-0812">Transmembrane</keyword>
<organism evidence="2 3">
    <name type="scientific">Ceratitis capitata</name>
    <name type="common">Mediterranean fruit fly</name>
    <name type="synonym">Tephritis capitata</name>
    <dbReference type="NCBI Taxonomy" id="7213"/>
    <lineage>
        <taxon>Eukaryota</taxon>
        <taxon>Metazoa</taxon>
        <taxon>Ecdysozoa</taxon>
        <taxon>Arthropoda</taxon>
        <taxon>Hexapoda</taxon>
        <taxon>Insecta</taxon>
        <taxon>Pterygota</taxon>
        <taxon>Neoptera</taxon>
        <taxon>Endopterygota</taxon>
        <taxon>Diptera</taxon>
        <taxon>Brachycera</taxon>
        <taxon>Muscomorpha</taxon>
        <taxon>Tephritoidea</taxon>
        <taxon>Tephritidae</taxon>
        <taxon>Ceratitis</taxon>
        <taxon>Ceratitis</taxon>
    </lineage>
</organism>
<keyword evidence="1" id="KW-1133">Transmembrane helix</keyword>
<feature type="transmembrane region" description="Helical" evidence="1">
    <location>
        <begin position="153"/>
        <end position="173"/>
    </location>
</feature>
<protein>
    <submittedName>
        <fullName evidence="2">(Mediterranean fruit fly) hypothetical protein</fullName>
    </submittedName>
</protein>
<dbReference type="Proteomes" id="UP000606786">
    <property type="component" value="Unassembled WGS sequence"/>
</dbReference>
<keyword evidence="1" id="KW-0472">Membrane</keyword>
<dbReference type="OrthoDB" id="300641at2759"/>
<dbReference type="EMBL" id="CAJHJT010000001">
    <property type="protein sequence ID" value="CAD6991798.1"/>
    <property type="molecule type" value="Genomic_DNA"/>
</dbReference>
<comment type="caution">
    <text evidence="2">The sequence shown here is derived from an EMBL/GenBank/DDBJ whole genome shotgun (WGS) entry which is preliminary data.</text>
</comment>
<evidence type="ECO:0000313" key="3">
    <source>
        <dbReference type="Proteomes" id="UP000606786"/>
    </source>
</evidence>